<dbReference type="PANTHER" id="PTHR30055:SF234">
    <property type="entry name" value="HTH-TYPE TRANSCRIPTIONAL REGULATOR BETI"/>
    <property type="match status" value="1"/>
</dbReference>
<accession>A0A4R1SA05</accession>
<dbReference type="OrthoDB" id="9780939at2"/>
<dbReference type="PANTHER" id="PTHR30055">
    <property type="entry name" value="HTH-TYPE TRANSCRIPTIONAL REGULATOR RUTR"/>
    <property type="match status" value="1"/>
</dbReference>
<gene>
    <name evidence="6" type="ORF">EDC14_100211</name>
</gene>
<evidence type="ECO:0000256" key="3">
    <source>
        <dbReference type="ARBA" id="ARBA00023163"/>
    </source>
</evidence>
<dbReference type="InterPro" id="IPR050109">
    <property type="entry name" value="HTH-type_TetR-like_transc_reg"/>
</dbReference>
<dbReference type="InterPro" id="IPR009057">
    <property type="entry name" value="Homeodomain-like_sf"/>
</dbReference>
<feature type="domain" description="HTH tetR-type" evidence="5">
    <location>
        <begin position="12"/>
        <end position="72"/>
    </location>
</feature>
<dbReference type="Pfam" id="PF00440">
    <property type="entry name" value="TetR_N"/>
    <property type="match status" value="1"/>
</dbReference>
<dbReference type="Gene3D" id="1.10.10.60">
    <property type="entry name" value="Homeodomain-like"/>
    <property type="match status" value="1"/>
</dbReference>
<dbReference type="InterPro" id="IPR001647">
    <property type="entry name" value="HTH_TetR"/>
</dbReference>
<keyword evidence="2 4" id="KW-0238">DNA-binding</keyword>
<dbReference type="EMBL" id="SLUN01000002">
    <property type="protein sequence ID" value="TCL76258.1"/>
    <property type="molecule type" value="Genomic_DNA"/>
</dbReference>
<keyword evidence="3" id="KW-0804">Transcription</keyword>
<feature type="DNA-binding region" description="H-T-H motif" evidence="4">
    <location>
        <begin position="35"/>
        <end position="54"/>
    </location>
</feature>
<dbReference type="Proteomes" id="UP000295008">
    <property type="component" value="Unassembled WGS sequence"/>
</dbReference>
<keyword evidence="1" id="KW-0805">Transcription regulation</keyword>
<dbReference type="InterPro" id="IPR036271">
    <property type="entry name" value="Tet_transcr_reg_TetR-rel_C_sf"/>
</dbReference>
<evidence type="ECO:0000256" key="4">
    <source>
        <dbReference type="PROSITE-ProRule" id="PRU00335"/>
    </source>
</evidence>
<sequence>MGTMDRKEKVRQLRQEDIINAAEQVFFAKGFAGATMDDIAKEAQYSKRTIYVYFSSKDQLYDAVILRGYRILNRMYEAAFGDNTPANGLEKALRMGRTYLEFIERHPQYFEAIALYATRAEDLDSRDEWKAANYREGNIGADMLIDCIRQGIADGSIAPDLDPVDTAFVLYAQILGIGQILLKKEAYIAQTYRKNPSQLVEELFKLVVKGLKPEEG</sequence>
<reference evidence="6 7" key="1">
    <citation type="submission" date="2019-03" db="EMBL/GenBank/DDBJ databases">
        <title>Genomic Encyclopedia of Type Strains, Phase IV (KMG-IV): sequencing the most valuable type-strain genomes for metagenomic binning, comparative biology and taxonomic classification.</title>
        <authorList>
            <person name="Goeker M."/>
        </authorList>
    </citation>
    <scope>NUCLEOTIDE SEQUENCE [LARGE SCALE GENOMIC DNA]</scope>
    <source>
        <strain evidence="6 7">LX-B</strain>
    </source>
</reference>
<dbReference type="GO" id="GO:0000976">
    <property type="term" value="F:transcription cis-regulatory region binding"/>
    <property type="evidence" value="ECO:0007669"/>
    <property type="project" value="TreeGrafter"/>
</dbReference>
<comment type="caution">
    <text evidence="6">The sequence shown here is derived from an EMBL/GenBank/DDBJ whole genome shotgun (WGS) entry which is preliminary data.</text>
</comment>
<proteinExistence type="predicted"/>
<evidence type="ECO:0000256" key="2">
    <source>
        <dbReference type="ARBA" id="ARBA00023125"/>
    </source>
</evidence>
<evidence type="ECO:0000256" key="1">
    <source>
        <dbReference type="ARBA" id="ARBA00023015"/>
    </source>
</evidence>
<dbReference type="GO" id="GO:0045892">
    <property type="term" value="P:negative regulation of DNA-templated transcription"/>
    <property type="evidence" value="ECO:0007669"/>
    <property type="project" value="UniProtKB-ARBA"/>
</dbReference>
<keyword evidence="7" id="KW-1185">Reference proteome</keyword>
<evidence type="ECO:0000313" key="7">
    <source>
        <dbReference type="Proteomes" id="UP000295008"/>
    </source>
</evidence>
<dbReference type="FunFam" id="1.10.10.60:FF:000141">
    <property type="entry name" value="TetR family transcriptional regulator"/>
    <property type="match status" value="1"/>
</dbReference>
<dbReference type="PROSITE" id="PS50977">
    <property type="entry name" value="HTH_TETR_2"/>
    <property type="match status" value="1"/>
</dbReference>
<dbReference type="RefSeq" id="WP_132012448.1">
    <property type="nucleotide sequence ID" value="NZ_SLUN01000002.1"/>
</dbReference>
<protein>
    <submittedName>
        <fullName evidence="6">TetR family transcriptional regulator</fullName>
    </submittedName>
</protein>
<evidence type="ECO:0000313" key="6">
    <source>
        <dbReference type="EMBL" id="TCL76258.1"/>
    </source>
</evidence>
<organism evidence="6 7">
    <name type="scientific">Hydrogenispora ethanolica</name>
    <dbReference type="NCBI Taxonomy" id="1082276"/>
    <lineage>
        <taxon>Bacteria</taxon>
        <taxon>Bacillati</taxon>
        <taxon>Bacillota</taxon>
        <taxon>Hydrogenispora</taxon>
    </lineage>
</organism>
<dbReference type="Gene3D" id="1.10.357.10">
    <property type="entry name" value="Tetracycline Repressor, domain 2"/>
    <property type="match status" value="1"/>
</dbReference>
<dbReference type="SUPFAM" id="SSF46689">
    <property type="entry name" value="Homeodomain-like"/>
    <property type="match status" value="1"/>
</dbReference>
<dbReference type="AlphaFoldDB" id="A0A4R1SA05"/>
<name>A0A4R1SA05_HYDET</name>
<dbReference type="PRINTS" id="PR00455">
    <property type="entry name" value="HTHTETR"/>
</dbReference>
<dbReference type="GO" id="GO:0003700">
    <property type="term" value="F:DNA-binding transcription factor activity"/>
    <property type="evidence" value="ECO:0007669"/>
    <property type="project" value="TreeGrafter"/>
</dbReference>
<evidence type="ECO:0000259" key="5">
    <source>
        <dbReference type="PROSITE" id="PS50977"/>
    </source>
</evidence>
<dbReference type="SUPFAM" id="SSF48498">
    <property type="entry name" value="Tetracyclin repressor-like, C-terminal domain"/>
    <property type="match status" value="1"/>
</dbReference>